<evidence type="ECO:0000256" key="1">
    <source>
        <dbReference type="ARBA" id="ARBA00022679"/>
    </source>
</evidence>
<keyword evidence="1 4" id="KW-0808">Transferase</keyword>
<evidence type="ECO:0000256" key="2">
    <source>
        <dbReference type="ARBA" id="ARBA00023315"/>
    </source>
</evidence>
<dbReference type="RefSeq" id="WP_072842353.1">
    <property type="nucleotide sequence ID" value="NZ_FQVF01000031.1"/>
</dbReference>
<dbReference type="GO" id="GO:0016747">
    <property type="term" value="F:acyltransferase activity, transferring groups other than amino-acyl groups"/>
    <property type="evidence" value="ECO:0007669"/>
    <property type="project" value="InterPro"/>
</dbReference>
<dbReference type="EMBL" id="FQVF01000031">
    <property type="protein sequence ID" value="SHG80979.1"/>
    <property type="molecule type" value="Genomic_DNA"/>
</dbReference>
<dbReference type="InterPro" id="IPR050680">
    <property type="entry name" value="YpeA/RimI_acetyltransf"/>
</dbReference>
<proteinExistence type="predicted"/>
<sequence>MIPSVSIRLAIESDLLPIIQLDALSNPHPWGENLVADALQTRKNWVIELGDATQKSIVGWLTASVVLDQSELELIVIDSSVRRQGLARQLMIVWSEAVAQQDVSELLLEVRESNLGAISLYESLGFEQVGRRKNYYQIEKKGQTEQGHEAACLFTLKIEKFLNAVVA</sequence>
<dbReference type="Proteomes" id="UP000184517">
    <property type="component" value="Unassembled WGS sequence"/>
</dbReference>
<organism evidence="4 5">
    <name type="scientific">Marinomonas polaris DSM 16579</name>
    <dbReference type="NCBI Taxonomy" id="1122206"/>
    <lineage>
        <taxon>Bacteria</taxon>
        <taxon>Pseudomonadati</taxon>
        <taxon>Pseudomonadota</taxon>
        <taxon>Gammaproteobacteria</taxon>
        <taxon>Oceanospirillales</taxon>
        <taxon>Oceanospirillaceae</taxon>
        <taxon>Marinomonas</taxon>
    </lineage>
</organism>
<feature type="domain" description="N-acetyltransferase" evidence="3">
    <location>
        <begin position="5"/>
        <end position="159"/>
    </location>
</feature>
<dbReference type="AlphaFoldDB" id="A0A1M5MVN9"/>
<dbReference type="InterPro" id="IPR000182">
    <property type="entry name" value="GNAT_dom"/>
</dbReference>
<gene>
    <name evidence="4" type="ORF">SAMN02745753_04535</name>
</gene>
<reference evidence="5" key="1">
    <citation type="submission" date="2016-11" db="EMBL/GenBank/DDBJ databases">
        <authorList>
            <person name="Varghese N."/>
            <person name="Submissions S."/>
        </authorList>
    </citation>
    <scope>NUCLEOTIDE SEQUENCE [LARGE SCALE GENOMIC DNA]</scope>
    <source>
        <strain evidence="5">DSM 16579</strain>
    </source>
</reference>
<keyword evidence="2" id="KW-0012">Acyltransferase</keyword>
<dbReference type="PANTHER" id="PTHR43420:SF51">
    <property type="entry name" value="PEPTIDYL-LYSINE N-ACETYLTRANSFERASE YIAC"/>
    <property type="match status" value="1"/>
</dbReference>
<dbReference type="PROSITE" id="PS51186">
    <property type="entry name" value="GNAT"/>
    <property type="match status" value="1"/>
</dbReference>
<dbReference type="STRING" id="1122206.SAMN02745753_04535"/>
<keyword evidence="5" id="KW-1185">Reference proteome</keyword>
<protein>
    <submittedName>
        <fullName evidence="4">Ribosomal-protein-alanine N-acetyltransferase</fullName>
    </submittedName>
</protein>
<dbReference type="InterPro" id="IPR016181">
    <property type="entry name" value="Acyl_CoA_acyltransferase"/>
</dbReference>
<dbReference type="PANTHER" id="PTHR43420">
    <property type="entry name" value="ACETYLTRANSFERASE"/>
    <property type="match status" value="1"/>
</dbReference>
<evidence type="ECO:0000313" key="5">
    <source>
        <dbReference type="Proteomes" id="UP000184517"/>
    </source>
</evidence>
<dbReference type="Pfam" id="PF00583">
    <property type="entry name" value="Acetyltransf_1"/>
    <property type="match status" value="1"/>
</dbReference>
<dbReference type="OrthoDB" id="9796919at2"/>
<evidence type="ECO:0000313" key="4">
    <source>
        <dbReference type="EMBL" id="SHG80979.1"/>
    </source>
</evidence>
<accession>A0A1M5MVN9</accession>
<evidence type="ECO:0000259" key="3">
    <source>
        <dbReference type="PROSITE" id="PS51186"/>
    </source>
</evidence>
<dbReference type="SUPFAM" id="SSF55729">
    <property type="entry name" value="Acyl-CoA N-acyltransferases (Nat)"/>
    <property type="match status" value="1"/>
</dbReference>
<name>A0A1M5MVN9_9GAMM</name>
<dbReference type="Gene3D" id="3.40.630.30">
    <property type="match status" value="1"/>
</dbReference>